<dbReference type="OrthoDB" id="73401at2759"/>
<dbReference type="SUPFAM" id="SSF48371">
    <property type="entry name" value="ARM repeat"/>
    <property type="match status" value="1"/>
</dbReference>
<feature type="repeat" description="ARM" evidence="1">
    <location>
        <begin position="61"/>
        <end position="100"/>
    </location>
</feature>
<accession>A0A7M5XAD1</accession>
<dbReference type="PROSITE" id="PS50176">
    <property type="entry name" value="ARM_REPEAT"/>
    <property type="match status" value="1"/>
</dbReference>
<dbReference type="InterPro" id="IPR000225">
    <property type="entry name" value="Armadillo"/>
</dbReference>
<dbReference type="InterPro" id="IPR016024">
    <property type="entry name" value="ARM-type_fold"/>
</dbReference>
<dbReference type="AlphaFoldDB" id="A0A7M5XAD1"/>
<keyword evidence="2" id="KW-0175">Coiled coil</keyword>
<evidence type="ECO:0000256" key="2">
    <source>
        <dbReference type="SAM" id="Coils"/>
    </source>
</evidence>
<feature type="domain" description="CIP2A N-terminal" evidence="3">
    <location>
        <begin position="31"/>
        <end position="576"/>
    </location>
</feature>
<dbReference type="InterPro" id="IPR011989">
    <property type="entry name" value="ARM-like"/>
</dbReference>
<evidence type="ECO:0000256" key="1">
    <source>
        <dbReference type="PROSITE-ProRule" id="PRU00259"/>
    </source>
</evidence>
<keyword evidence="5" id="KW-1185">Reference proteome</keyword>
<feature type="coiled-coil region" evidence="2">
    <location>
        <begin position="708"/>
        <end position="899"/>
    </location>
</feature>
<dbReference type="InterPro" id="IPR042510">
    <property type="entry name" value="CIP2A"/>
</dbReference>
<reference evidence="4" key="1">
    <citation type="submission" date="2021-01" db="UniProtKB">
        <authorList>
            <consortium name="EnsemblMetazoa"/>
        </authorList>
    </citation>
    <scope>IDENTIFICATION</scope>
</reference>
<proteinExistence type="predicted"/>
<dbReference type="InterPro" id="IPR048701">
    <property type="entry name" value="CIP2A_N"/>
</dbReference>
<evidence type="ECO:0000313" key="5">
    <source>
        <dbReference type="Proteomes" id="UP000594262"/>
    </source>
</evidence>
<dbReference type="Pfam" id="PF21044">
    <property type="entry name" value="CIP2A_N"/>
    <property type="match status" value="1"/>
</dbReference>
<dbReference type="EnsemblMetazoa" id="CLYHEMT020061.1">
    <property type="protein sequence ID" value="CLYHEMP020061.1"/>
    <property type="gene ID" value="CLYHEMG020061"/>
</dbReference>
<organism evidence="4 5">
    <name type="scientific">Clytia hemisphaerica</name>
    <dbReference type="NCBI Taxonomy" id="252671"/>
    <lineage>
        <taxon>Eukaryota</taxon>
        <taxon>Metazoa</taxon>
        <taxon>Cnidaria</taxon>
        <taxon>Hydrozoa</taxon>
        <taxon>Hydroidolina</taxon>
        <taxon>Leptothecata</taxon>
        <taxon>Obeliida</taxon>
        <taxon>Clytiidae</taxon>
        <taxon>Clytia</taxon>
    </lineage>
</organism>
<sequence>MSCWDTTACLKTLCTAYNDYQKSNTDEAIKDLQRQIDVIVGVTSHGASLQDLSPKQLLYAEALSVLVSLINEPNMKNQMYLKAITALLQLSNDYETKEALQYTFNLVTSLINFVLRLPTNTTKQLISQALNLLAKLTYKNRNLNLNSTQMFDFLKFVIKKVQTATPDQCLPSLAILANLCHKNIEVQAHIKSLSDIKLLYKTLFKYLSNSNNKAYSVTSLSILSSLAMEEESGEKIFSGNNLINIIHLVFQAVVTTDNLTILQYSVDLIIDLLNQNKTFKIIAESNQLYETYVIRILNQLHSTDAHIVIKILELLNAFCGKSLTRRKLVTLLLKQIVDNDEETQMQDDHISLSPMQATVHWISKIQTLSTSVSHANILAMNFAREIVNESIEAKGTGALFAYFMELIPICLKNLFVDMKTDEEKVLKQILQRVSTSAELLISLSRDANARQAILEKFNIDHLMQLLNNIFVYYTDDLKAERSPVHQYSDAVVHVVFRSLELMVALKSFVPSGNEKYGALLQDVRLLPFLSRGFISSSKYLVHASLHIFTEALKYKEFQVKGLGESITLLNQSRQIELKNLRIGRPPTDKHQIQPVMSVATPPLQDITNMKDSMGNITALTEKLRKGLDIKDSKVSDIMDYYEHKLAALTGRERHLEDLMEAKTKALSQSDRLLSQFRCRQAQSDAECLKLRTLLKTSEKKCETDSVRMDQFLKTKNTLESQISRLNEQMEILQQDSEKLKKLQYQYQEQTTTLEAVQKRLVASEEENASLAAMNDCLHKNSEKLKSKLEVSNEHIKMTEGEVKKLNQIINKNEETIKERDNMIKKAESMYQTKLNDIDKLSKERKETEKVLKKTEKSLHDTMIKVSSLESTIIDHESSIKDKEDQISQLQEEVDKQSQITAMINNLTSGRMNVNK</sequence>
<dbReference type="PANTHER" id="PTHR23161:SF2">
    <property type="entry name" value="PROTEIN CIP2A"/>
    <property type="match status" value="1"/>
</dbReference>
<dbReference type="Gene3D" id="1.25.10.10">
    <property type="entry name" value="Leucine-rich Repeat Variant"/>
    <property type="match status" value="1"/>
</dbReference>
<name>A0A7M5XAD1_9CNID</name>
<dbReference type="Proteomes" id="UP000594262">
    <property type="component" value="Unplaced"/>
</dbReference>
<dbReference type="PANTHER" id="PTHR23161">
    <property type="entry name" value="PROTEIN CIP2A"/>
    <property type="match status" value="1"/>
</dbReference>
<protein>
    <recommendedName>
        <fullName evidence="3">CIP2A N-terminal domain-containing protein</fullName>
    </recommendedName>
</protein>
<dbReference type="SUPFAM" id="SSF57997">
    <property type="entry name" value="Tropomyosin"/>
    <property type="match status" value="1"/>
</dbReference>
<evidence type="ECO:0000259" key="3">
    <source>
        <dbReference type="Pfam" id="PF21044"/>
    </source>
</evidence>
<evidence type="ECO:0000313" key="4">
    <source>
        <dbReference type="EnsemblMetazoa" id="CLYHEMP020061.1"/>
    </source>
</evidence>